<evidence type="ECO:0000313" key="1">
    <source>
        <dbReference type="EMBL" id="DAD72759.1"/>
    </source>
</evidence>
<protein>
    <submittedName>
        <fullName evidence="1">Uncharacterized protein</fullName>
    </submittedName>
</protein>
<proteinExistence type="predicted"/>
<reference evidence="1" key="1">
    <citation type="journal article" date="2021" name="Proc. Natl. Acad. Sci. U.S.A.">
        <title>A Catalog of Tens of Thousands of Viruses from Human Metagenomes Reveals Hidden Associations with Chronic Diseases.</title>
        <authorList>
            <person name="Tisza M.J."/>
            <person name="Buck C.B."/>
        </authorList>
    </citation>
    <scope>NUCLEOTIDE SEQUENCE</scope>
    <source>
        <strain evidence="1">CtH8e11</strain>
    </source>
</reference>
<sequence length="79" mass="9277">MATDKIKFDKYILLRYFQEYLPVDKESDSVIYKTSQQIQDELSDMAEISINQIAATLVELNYKLTIGPDGRPAWMMQRR</sequence>
<name>A0A8S5LSD8_9CAUD</name>
<accession>A0A8S5LSD8</accession>
<organism evidence="1">
    <name type="scientific">Siphoviridae sp. ctH8e11</name>
    <dbReference type="NCBI Taxonomy" id="2827567"/>
    <lineage>
        <taxon>Viruses</taxon>
        <taxon>Duplodnaviria</taxon>
        <taxon>Heunggongvirae</taxon>
        <taxon>Uroviricota</taxon>
        <taxon>Caudoviricetes</taxon>
    </lineage>
</organism>
<dbReference type="EMBL" id="BK015905">
    <property type="protein sequence ID" value="DAD72759.1"/>
    <property type="molecule type" value="Genomic_DNA"/>
</dbReference>